<name>A0A9D9E081_9SPIO</name>
<dbReference type="PANTHER" id="PTHR10000">
    <property type="entry name" value="PHOSPHOSERINE PHOSPHATASE"/>
    <property type="match status" value="1"/>
</dbReference>
<dbReference type="InterPro" id="IPR000150">
    <property type="entry name" value="Cof"/>
</dbReference>
<dbReference type="CDD" id="cd07516">
    <property type="entry name" value="HAD_Pase"/>
    <property type="match status" value="1"/>
</dbReference>
<organism evidence="1 2">
    <name type="scientific">Candidatus Ornithospirochaeta stercoripullorum</name>
    <dbReference type="NCBI Taxonomy" id="2840899"/>
    <lineage>
        <taxon>Bacteria</taxon>
        <taxon>Pseudomonadati</taxon>
        <taxon>Spirochaetota</taxon>
        <taxon>Spirochaetia</taxon>
        <taxon>Spirochaetales</taxon>
        <taxon>Spirochaetaceae</taxon>
        <taxon>Spirochaetaceae incertae sedis</taxon>
        <taxon>Candidatus Ornithospirochaeta</taxon>
    </lineage>
</organism>
<dbReference type="SFLD" id="SFLDS00003">
    <property type="entry name" value="Haloacid_Dehalogenase"/>
    <property type="match status" value="1"/>
</dbReference>
<dbReference type="Gene3D" id="3.40.50.1000">
    <property type="entry name" value="HAD superfamily/HAD-like"/>
    <property type="match status" value="1"/>
</dbReference>
<dbReference type="InterPro" id="IPR023214">
    <property type="entry name" value="HAD_sf"/>
</dbReference>
<dbReference type="AlphaFoldDB" id="A0A9D9E081"/>
<dbReference type="Proteomes" id="UP000823615">
    <property type="component" value="Unassembled WGS sequence"/>
</dbReference>
<gene>
    <name evidence="1" type="ORF">IAA97_07180</name>
</gene>
<dbReference type="SFLD" id="SFLDG01140">
    <property type="entry name" value="C2.B:_Phosphomannomutase_and_P"/>
    <property type="match status" value="1"/>
</dbReference>
<comment type="caution">
    <text evidence="1">The sequence shown here is derived from an EMBL/GenBank/DDBJ whole genome shotgun (WGS) entry which is preliminary data.</text>
</comment>
<dbReference type="GO" id="GO:0000287">
    <property type="term" value="F:magnesium ion binding"/>
    <property type="evidence" value="ECO:0007669"/>
    <property type="project" value="TreeGrafter"/>
</dbReference>
<dbReference type="Gene3D" id="3.30.1240.10">
    <property type="match status" value="1"/>
</dbReference>
<keyword evidence="1" id="KW-0378">Hydrolase</keyword>
<dbReference type="NCBIfam" id="TIGR00099">
    <property type="entry name" value="Cof-subfamily"/>
    <property type="match status" value="1"/>
</dbReference>
<dbReference type="GO" id="GO:0016791">
    <property type="term" value="F:phosphatase activity"/>
    <property type="evidence" value="ECO:0007669"/>
    <property type="project" value="UniProtKB-ARBA"/>
</dbReference>
<dbReference type="EMBL" id="JADIMT010000083">
    <property type="protein sequence ID" value="MBO8436743.1"/>
    <property type="molecule type" value="Genomic_DNA"/>
</dbReference>
<dbReference type="SUPFAM" id="SSF56784">
    <property type="entry name" value="HAD-like"/>
    <property type="match status" value="1"/>
</dbReference>
<reference evidence="1" key="2">
    <citation type="journal article" date="2021" name="PeerJ">
        <title>Extensive microbial diversity within the chicken gut microbiome revealed by metagenomics and culture.</title>
        <authorList>
            <person name="Gilroy R."/>
            <person name="Ravi A."/>
            <person name="Getino M."/>
            <person name="Pursley I."/>
            <person name="Horton D.L."/>
            <person name="Alikhan N.F."/>
            <person name="Baker D."/>
            <person name="Gharbi K."/>
            <person name="Hall N."/>
            <person name="Watson M."/>
            <person name="Adriaenssens E.M."/>
            <person name="Foster-Nyarko E."/>
            <person name="Jarju S."/>
            <person name="Secka A."/>
            <person name="Antonio M."/>
            <person name="Oren A."/>
            <person name="Chaudhuri R.R."/>
            <person name="La Ragione R."/>
            <person name="Hildebrand F."/>
            <person name="Pallen M.J."/>
        </authorList>
    </citation>
    <scope>NUCLEOTIDE SEQUENCE</scope>
    <source>
        <strain evidence="1">7293</strain>
    </source>
</reference>
<reference evidence="1" key="1">
    <citation type="submission" date="2020-10" db="EMBL/GenBank/DDBJ databases">
        <authorList>
            <person name="Gilroy R."/>
        </authorList>
    </citation>
    <scope>NUCLEOTIDE SEQUENCE</scope>
    <source>
        <strain evidence="1">7293</strain>
    </source>
</reference>
<dbReference type="PANTHER" id="PTHR10000:SF8">
    <property type="entry name" value="HAD SUPERFAMILY HYDROLASE-LIKE, TYPE 3"/>
    <property type="match status" value="1"/>
</dbReference>
<dbReference type="NCBIfam" id="TIGR01484">
    <property type="entry name" value="HAD-SF-IIB"/>
    <property type="match status" value="1"/>
</dbReference>
<proteinExistence type="predicted"/>
<accession>A0A9D9E081</accession>
<protein>
    <submittedName>
        <fullName evidence="1">HAD family hydrolase</fullName>
    </submittedName>
</protein>
<sequence length="270" mass="29353">MTMYSAIFTDIDGTLFKSDLTIGERTKEAIRQASANGMKIVLCSGRYITGMERASEQLGVPVIYAAINGALIKAGDKYLREHRIGSGIYSQLAGFVKGKVSSLIAFCENRYAIDANDEWYTLQNSICGDTGIRMDISDPDEVERKTGEKPYKILIKDNDCDKLKRIMKELKERAGGKAEIISSGWNNIEILPEGTDKREAIPIVADYLGIPVSETIAFGDWDNDAGMLEAAGLGIAMANGSEKAKEAAAHITLSNNEDGIAAALKKFSII</sequence>
<evidence type="ECO:0000313" key="2">
    <source>
        <dbReference type="Proteomes" id="UP000823615"/>
    </source>
</evidence>
<dbReference type="InterPro" id="IPR036412">
    <property type="entry name" value="HAD-like_sf"/>
</dbReference>
<dbReference type="Pfam" id="PF08282">
    <property type="entry name" value="Hydrolase_3"/>
    <property type="match status" value="1"/>
</dbReference>
<dbReference type="InterPro" id="IPR006379">
    <property type="entry name" value="HAD-SF_hydro_IIB"/>
</dbReference>
<evidence type="ECO:0000313" key="1">
    <source>
        <dbReference type="EMBL" id="MBO8436743.1"/>
    </source>
</evidence>
<dbReference type="GO" id="GO:0005829">
    <property type="term" value="C:cytosol"/>
    <property type="evidence" value="ECO:0007669"/>
    <property type="project" value="TreeGrafter"/>
</dbReference>